<organism evidence="1 2">
    <name type="scientific">Ovis ammon polii x Ovis aries</name>
    <dbReference type="NCBI Taxonomy" id="2918886"/>
    <lineage>
        <taxon>Eukaryota</taxon>
        <taxon>Metazoa</taxon>
        <taxon>Chordata</taxon>
        <taxon>Craniata</taxon>
        <taxon>Vertebrata</taxon>
        <taxon>Euteleostomi</taxon>
        <taxon>Mammalia</taxon>
        <taxon>Eutheria</taxon>
        <taxon>Laurasiatheria</taxon>
        <taxon>Artiodactyla</taxon>
        <taxon>Ruminantia</taxon>
        <taxon>Pecora</taxon>
        <taxon>Bovidae</taxon>
        <taxon>Caprinae</taxon>
        <taxon>Ovis</taxon>
    </lineage>
</organism>
<comment type="caution">
    <text evidence="1">The sequence shown here is derived from an EMBL/GenBank/DDBJ whole genome shotgun (WGS) entry which is preliminary data.</text>
</comment>
<dbReference type="EMBL" id="CM043030">
    <property type="protein sequence ID" value="KAI4584981.1"/>
    <property type="molecule type" value="Genomic_DNA"/>
</dbReference>
<reference evidence="1" key="1">
    <citation type="submission" date="2022-03" db="EMBL/GenBank/DDBJ databases">
        <title>Genomic analyses of argali, domestic sheep and their hybrids provide insights into chromosomal evolution, heterosis and genetic basis of agronomic traits.</title>
        <authorList>
            <person name="Li M."/>
        </authorList>
    </citation>
    <scope>NUCLEOTIDE SEQUENCE</scope>
    <source>
        <strain evidence="1">F1 hybrid</strain>
    </source>
</reference>
<dbReference type="Proteomes" id="UP001057279">
    <property type="component" value="Linkage Group LG05"/>
</dbReference>
<evidence type="ECO:0000313" key="1">
    <source>
        <dbReference type="EMBL" id="KAI4584981.1"/>
    </source>
</evidence>
<keyword evidence="2" id="KW-1185">Reference proteome</keyword>
<proteinExistence type="predicted"/>
<protein>
    <submittedName>
        <fullName evidence="1">Uncharacterized protein</fullName>
    </submittedName>
</protein>
<evidence type="ECO:0000313" key="2">
    <source>
        <dbReference type="Proteomes" id="UP001057279"/>
    </source>
</evidence>
<accession>A0ACB9V5J1</accession>
<sequence length="470" mass="49425">MAGAPRGRGGGGGGGGAGESGGAERAAGPGGRRGLRACDEEFACPELEALFRGYTLRLEQAATLKALAVLSLLAGALALAELLGAPGPAPGLAKGSHPVHCVLFLALLVVTNVRSLQVPQLQQVGQLALLFSLTFALLCCPFALGGPAGAHAGAAAVPATADQGVWQLLLVTFVSYALLPVRSLLAIGFGLVVAASHLLVTATLVPAKRPRLWRTLGANALLFLGVNMYGVFVRILAERAQRKAFLQARNCIEDRLRLEDENEKQERLLMSLLPRNVAMEMKEDFLKPPERIFHKIYIQRHDNVSILFADIVGFTGLASQCTAQELVKLLNELFGKFDELATSTGSVAVVPGLGCSVAYGLFLDQRLNHLPCNDSWSHGRMELATSRPDTCSESSGDSARQCAFSKAACAPAVGGVKGQVGADMLEIPEESPVLPAGLEKAACQKPGPWLHDVDICTWLALGSPTLSAAA</sequence>
<gene>
    <name evidence="1" type="ORF">MJG53_006515</name>
</gene>
<name>A0ACB9V5J1_9CETA</name>